<dbReference type="InterPro" id="IPR050466">
    <property type="entry name" value="Carboxylest/Gibb_receptor"/>
</dbReference>
<reference evidence="2 3" key="1">
    <citation type="journal article" date="2014" name="Int. J. Syst. Evol. Microbiol.">
        <title>Solimonas terrae sp. nov., isolated from soil.</title>
        <authorList>
            <person name="Kim S.J."/>
            <person name="Moon J.Y."/>
            <person name="Weon H.Y."/>
            <person name="Ahn J.H."/>
            <person name="Chen W.M."/>
            <person name="Kwon S.W."/>
        </authorList>
    </citation>
    <scope>NUCLEOTIDE SEQUENCE [LARGE SCALE GENOMIC DNA]</scope>
    <source>
        <strain evidence="2 3">KIS83-12</strain>
    </source>
</reference>
<accession>A0A6M2BLF7</accession>
<dbReference type="Proteomes" id="UP000472676">
    <property type="component" value="Unassembled WGS sequence"/>
</dbReference>
<dbReference type="SUPFAM" id="SSF53474">
    <property type="entry name" value="alpha/beta-Hydrolases"/>
    <property type="match status" value="1"/>
</dbReference>
<dbReference type="GO" id="GO:0016787">
    <property type="term" value="F:hydrolase activity"/>
    <property type="evidence" value="ECO:0007669"/>
    <property type="project" value="UniProtKB-KW"/>
</dbReference>
<evidence type="ECO:0000313" key="3">
    <source>
        <dbReference type="Proteomes" id="UP000472676"/>
    </source>
</evidence>
<dbReference type="PANTHER" id="PTHR23024:SF24">
    <property type="entry name" value="ALPHA_BETA HYDROLASE FOLD-3 DOMAIN-CONTAINING PROTEIN"/>
    <property type="match status" value="1"/>
</dbReference>
<dbReference type="AlphaFoldDB" id="A0A6M2BLF7"/>
<dbReference type="PANTHER" id="PTHR23024">
    <property type="entry name" value="ARYLACETAMIDE DEACETYLASE"/>
    <property type="match status" value="1"/>
</dbReference>
<evidence type="ECO:0000313" key="2">
    <source>
        <dbReference type="EMBL" id="NGY03318.1"/>
    </source>
</evidence>
<proteinExistence type="predicted"/>
<dbReference type="Pfam" id="PF07859">
    <property type="entry name" value="Abhydrolase_3"/>
    <property type="match status" value="1"/>
</dbReference>
<dbReference type="InterPro" id="IPR013094">
    <property type="entry name" value="AB_hydrolase_3"/>
</dbReference>
<keyword evidence="2" id="KW-0378">Hydrolase</keyword>
<dbReference type="Gene3D" id="3.40.50.1820">
    <property type="entry name" value="alpha/beta hydrolase"/>
    <property type="match status" value="1"/>
</dbReference>
<dbReference type="EMBL" id="JAAMOW010000001">
    <property type="protein sequence ID" value="NGY03318.1"/>
    <property type="molecule type" value="Genomic_DNA"/>
</dbReference>
<comment type="caution">
    <text evidence="2">The sequence shown here is derived from an EMBL/GenBank/DDBJ whole genome shotgun (WGS) entry which is preliminary data.</text>
</comment>
<sequence length="441" mass="47454">MNQMNEKYEKLREARLAKVNQDYRGMIEAIPPLRTLGITGMRAAFEGLGASREVTPGVSQRDVEIPGPHGPVPTRIYTPDGYTGPKLGVYVHTHAGGFVSGGGLDTWNWMNTMLAARVPCIVVAPDFRLPPEHRFPTGLDDCWAVVNWVAAQGEAHGWDAGRIAVGGGCTGGNFAAVLSLMARDAGRPKISLQILESWLADAHGTAPSHEEFADGYGLRHEDNEFVVGNYIAREADRDDWRVSPLQVTSVANVAPALITVGEWDILRDEDIQYGERLKAAGVPVDVHVIPETGHFPNPDHAEHVHELHIKGLTAAIGPKGTYSIAPIAAVQAATDESAGTAPSRPDGKWMLTVRTPMGIKTDELELRTVAGKLTGTQSSPEIGTHADLVIKVDRGTISWSIPVTRPVKLTLQFTAQIDGDAMTGTVKAGFFGKAPLNGRRV</sequence>
<evidence type="ECO:0000259" key="1">
    <source>
        <dbReference type="Pfam" id="PF07859"/>
    </source>
</evidence>
<organism evidence="2 3">
    <name type="scientific">Solimonas terrae</name>
    <dbReference type="NCBI Taxonomy" id="1396819"/>
    <lineage>
        <taxon>Bacteria</taxon>
        <taxon>Pseudomonadati</taxon>
        <taxon>Pseudomonadota</taxon>
        <taxon>Gammaproteobacteria</taxon>
        <taxon>Nevskiales</taxon>
        <taxon>Nevskiaceae</taxon>
        <taxon>Solimonas</taxon>
    </lineage>
</organism>
<protein>
    <submittedName>
        <fullName evidence="2">Alpha/beta hydrolase</fullName>
    </submittedName>
</protein>
<feature type="domain" description="Alpha/beta hydrolase fold-3" evidence="1">
    <location>
        <begin position="91"/>
        <end position="294"/>
    </location>
</feature>
<dbReference type="InterPro" id="IPR029058">
    <property type="entry name" value="AB_hydrolase_fold"/>
</dbReference>
<name>A0A6M2BLF7_9GAMM</name>
<gene>
    <name evidence="2" type="ORF">G7Y85_00925</name>
</gene>
<keyword evidence="3" id="KW-1185">Reference proteome</keyword>